<organism evidence="1 2">
    <name type="scientific">Trichothecium roseum</name>
    <dbReference type="NCBI Taxonomy" id="47278"/>
    <lineage>
        <taxon>Eukaryota</taxon>
        <taxon>Fungi</taxon>
        <taxon>Dikarya</taxon>
        <taxon>Ascomycota</taxon>
        <taxon>Pezizomycotina</taxon>
        <taxon>Sordariomycetes</taxon>
        <taxon>Hypocreomycetidae</taxon>
        <taxon>Hypocreales</taxon>
        <taxon>Hypocreales incertae sedis</taxon>
        <taxon>Trichothecium</taxon>
    </lineage>
</organism>
<evidence type="ECO:0000313" key="2">
    <source>
        <dbReference type="Proteomes" id="UP001163324"/>
    </source>
</evidence>
<comment type="caution">
    <text evidence="1">The sequence shown here is derived from an EMBL/GenBank/DDBJ whole genome shotgun (WGS) entry which is preliminary data.</text>
</comment>
<sequence length="269" mass="30094">MLRSHLDDMVEEIVRRRAQAPAPTSSEPGRPSDVMHDSVPNAPTSSSSIISSHGEHVTAATTAASAQPTEPKTTEMREVPGTLPTDSQDKSEPATGLQRQGRRETQQRRPRKKMNMPPNVVADRQRIKDVLLSPNHGQSHQQQHHQQDHLPPQSSFAEWSRHWGPQRAFKVPPHGHCLDEQHARHHHDHLPAGLGPGSVVIACVLLLCFLVGRCIPWLTEHGRRRRRRGAVRLREDVELLDVEAGESSRTPLMTPGSDFDETELEEFAI</sequence>
<proteinExistence type="predicted"/>
<dbReference type="Proteomes" id="UP001163324">
    <property type="component" value="Chromosome 3"/>
</dbReference>
<name>A0ACC0V5R6_9HYPO</name>
<evidence type="ECO:0000313" key="1">
    <source>
        <dbReference type="EMBL" id="KAI9901112.1"/>
    </source>
</evidence>
<dbReference type="EMBL" id="CM047942">
    <property type="protein sequence ID" value="KAI9901112.1"/>
    <property type="molecule type" value="Genomic_DNA"/>
</dbReference>
<accession>A0ACC0V5R6</accession>
<protein>
    <submittedName>
        <fullName evidence="1">Uncharacterized protein</fullName>
    </submittedName>
</protein>
<gene>
    <name evidence="1" type="ORF">N3K66_002929</name>
</gene>
<reference evidence="1" key="1">
    <citation type="submission" date="2022-10" db="EMBL/GenBank/DDBJ databases">
        <title>Complete Genome of Trichothecium roseum strain YXFP-22015, a Plant Pathogen Isolated from Citrus.</title>
        <authorList>
            <person name="Wang Y."/>
            <person name="Zhu L."/>
        </authorList>
    </citation>
    <scope>NUCLEOTIDE SEQUENCE</scope>
    <source>
        <strain evidence="1">YXFP-22015</strain>
    </source>
</reference>
<keyword evidence="2" id="KW-1185">Reference proteome</keyword>